<protein>
    <submittedName>
        <fullName evidence="2">Uncharacterized protein</fullName>
    </submittedName>
</protein>
<dbReference type="AlphaFoldDB" id="A0A9K3N4D1"/>
<gene>
    <name evidence="2" type="ORF">HanXRQr2_Chr10g0436081</name>
</gene>
<reference evidence="2" key="2">
    <citation type="submission" date="2020-06" db="EMBL/GenBank/DDBJ databases">
        <title>Helianthus annuus Genome sequencing and assembly Release 2.</title>
        <authorList>
            <person name="Gouzy J."/>
            <person name="Langlade N."/>
            <person name="Munos S."/>
        </authorList>
    </citation>
    <scope>NUCLEOTIDE SEQUENCE</scope>
    <source>
        <tissue evidence="2">Leaves</tissue>
    </source>
</reference>
<dbReference type="Proteomes" id="UP000215914">
    <property type="component" value="Unassembled WGS sequence"/>
</dbReference>
<feature type="compositionally biased region" description="Basic residues" evidence="1">
    <location>
        <begin position="143"/>
        <end position="154"/>
    </location>
</feature>
<proteinExistence type="predicted"/>
<feature type="compositionally biased region" description="Low complexity" evidence="1">
    <location>
        <begin position="28"/>
        <end position="44"/>
    </location>
</feature>
<evidence type="ECO:0000256" key="1">
    <source>
        <dbReference type="SAM" id="MobiDB-lite"/>
    </source>
</evidence>
<reference evidence="2" key="1">
    <citation type="journal article" date="2017" name="Nature">
        <title>The sunflower genome provides insights into oil metabolism, flowering and Asterid evolution.</title>
        <authorList>
            <person name="Badouin H."/>
            <person name="Gouzy J."/>
            <person name="Grassa C.J."/>
            <person name="Murat F."/>
            <person name="Staton S.E."/>
            <person name="Cottret L."/>
            <person name="Lelandais-Briere C."/>
            <person name="Owens G.L."/>
            <person name="Carrere S."/>
            <person name="Mayjonade B."/>
            <person name="Legrand L."/>
            <person name="Gill N."/>
            <person name="Kane N.C."/>
            <person name="Bowers J.E."/>
            <person name="Hubner S."/>
            <person name="Bellec A."/>
            <person name="Berard A."/>
            <person name="Berges H."/>
            <person name="Blanchet N."/>
            <person name="Boniface M.C."/>
            <person name="Brunel D."/>
            <person name="Catrice O."/>
            <person name="Chaidir N."/>
            <person name="Claudel C."/>
            <person name="Donnadieu C."/>
            <person name="Faraut T."/>
            <person name="Fievet G."/>
            <person name="Helmstetter N."/>
            <person name="King M."/>
            <person name="Knapp S.J."/>
            <person name="Lai Z."/>
            <person name="Le Paslier M.C."/>
            <person name="Lippi Y."/>
            <person name="Lorenzon L."/>
            <person name="Mandel J.R."/>
            <person name="Marage G."/>
            <person name="Marchand G."/>
            <person name="Marquand E."/>
            <person name="Bret-Mestries E."/>
            <person name="Morien E."/>
            <person name="Nambeesan S."/>
            <person name="Nguyen T."/>
            <person name="Pegot-Espagnet P."/>
            <person name="Pouilly N."/>
            <person name="Raftis F."/>
            <person name="Sallet E."/>
            <person name="Schiex T."/>
            <person name="Thomas J."/>
            <person name="Vandecasteele C."/>
            <person name="Vares D."/>
            <person name="Vear F."/>
            <person name="Vautrin S."/>
            <person name="Crespi M."/>
            <person name="Mangin B."/>
            <person name="Burke J.M."/>
            <person name="Salse J."/>
            <person name="Munos S."/>
            <person name="Vincourt P."/>
            <person name="Rieseberg L.H."/>
            <person name="Langlade N.B."/>
        </authorList>
    </citation>
    <scope>NUCLEOTIDE SEQUENCE</scope>
    <source>
        <tissue evidence="2">Leaves</tissue>
    </source>
</reference>
<feature type="compositionally biased region" description="Basic and acidic residues" evidence="1">
    <location>
        <begin position="94"/>
        <end position="105"/>
    </location>
</feature>
<organism evidence="2 3">
    <name type="scientific">Helianthus annuus</name>
    <name type="common">Common sunflower</name>
    <dbReference type="NCBI Taxonomy" id="4232"/>
    <lineage>
        <taxon>Eukaryota</taxon>
        <taxon>Viridiplantae</taxon>
        <taxon>Streptophyta</taxon>
        <taxon>Embryophyta</taxon>
        <taxon>Tracheophyta</taxon>
        <taxon>Spermatophyta</taxon>
        <taxon>Magnoliopsida</taxon>
        <taxon>eudicotyledons</taxon>
        <taxon>Gunneridae</taxon>
        <taxon>Pentapetalae</taxon>
        <taxon>asterids</taxon>
        <taxon>campanulids</taxon>
        <taxon>Asterales</taxon>
        <taxon>Asteraceae</taxon>
        <taxon>Asteroideae</taxon>
        <taxon>Heliantheae alliance</taxon>
        <taxon>Heliantheae</taxon>
        <taxon>Helianthus</taxon>
    </lineage>
</organism>
<dbReference type="OrthoDB" id="1569414at2759"/>
<sequence length="280" mass="31418">MKEAMGDEGASLPSNYVTFLDLKQRWLQQQSSSKSKSNPHPHQSNDAGTNQPKQATGSRNPLGRNSNRIVNQLKPDKNPVPRGKNSNPIVNQLKPDDSGSKDLGRNHYRIVNQVKPVHDSGSKTLAQVADDQEHVCNQSKSELKKKKKKKKRNPRFVTDQKQTRGSTEPEPEKEKKQHGYKGNRVVTDQKQTGPEPVQERKQHGGRRNQEVREPKGKTIPFAQNVDDSVAAAKDRTRLRGSGRFNGGRDSGRFHGMRGSKHPVPMQIWVRKGESEVSSSF</sequence>
<feature type="compositionally biased region" description="Basic and acidic residues" evidence="1">
    <location>
        <begin position="197"/>
        <end position="216"/>
    </location>
</feature>
<dbReference type="Gramene" id="mRNA:HanXRQr2_Chr10g0436081">
    <property type="protein sequence ID" value="CDS:HanXRQr2_Chr10g0436081.1"/>
    <property type="gene ID" value="HanXRQr2_Chr10g0436081"/>
</dbReference>
<evidence type="ECO:0000313" key="2">
    <source>
        <dbReference type="EMBL" id="KAF5786053.1"/>
    </source>
</evidence>
<name>A0A9K3N4D1_HELAN</name>
<feature type="region of interest" description="Disordered" evidence="1">
    <location>
        <begin position="27"/>
        <end position="262"/>
    </location>
</feature>
<keyword evidence="3" id="KW-1185">Reference proteome</keyword>
<dbReference type="EMBL" id="MNCJ02000325">
    <property type="protein sequence ID" value="KAF5786053.1"/>
    <property type="molecule type" value="Genomic_DNA"/>
</dbReference>
<comment type="caution">
    <text evidence="2">The sequence shown here is derived from an EMBL/GenBank/DDBJ whole genome shotgun (WGS) entry which is preliminary data.</text>
</comment>
<evidence type="ECO:0000313" key="3">
    <source>
        <dbReference type="Proteomes" id="UP000215914"/>
    </source>
</evidence>
<feature type="compositionally biased region" description="Polar residues" evidence="1">
    <location>
        <begin position="45"/>
        <end position="70"/>
    </location>
</feature>
<accession>A0A9K3N4D1</accession>